<name>A0A0C9UBH3_SPHS4</name>
<accession>A0A0C9UBH3</accession>
<evidence type="ECO:0000256" key="1">
    <source>
        <dbReference type="SAM" id="MobiDB-lite"/>
    </source>
</evidence>
<dbReference type="Proteomes" id="UP000054279">
    <property type="component" value="Unassembled WGS sequence"/>
</dbReference>
<dbReference type="HOGENOM" id="CLU_1533544_0_0_1"/>
<dbReference type="AlphaFoldDB" id="A0A0C9UBH3"/>
<organism evidence="2 3">
    <name type="scientific">Sphaerobolus stellatus (strain SS14)</name>
    <dbReference type="NCBI Taxonomy" id="990650"/>
    <lineage>
        <taxon>Eukaryota</taxon>
        <taxon>Fungi</taxon>
        <taxon>Dikarya</taxon>
        <taxon>Basidiomycota</taxon>
        <taxon>Agaricomycotina</taxon>
        <taxon>Agaricomycetes</taxon>
        <taxon>Phallomycetidae</taxon>
        <taxon>Geastrales</taxon>
        <taxon>Sphaerobolaceae</taxon>
        <taxon>Sphaerobolus</taxon>
    </lineage>
</organism>
<gene>
    <name evidence="2" type="ORF">M422DRAFT_256453</name>
</gene>
<protein>
    <submittedName>
        <fullName evidence="2">Uncharacterized protein</fullName>
    </submittedName>
</protein>
<evidence type="ECO:0000313" key="3">
    <source>
        <dbReference type="Proteomes" id="UP000054279"/>
    </source>
</evidence>
<feature type="region of interest" description="Disordered" evidence="1">
    <location>
        <begin position="24"/>
        <end position="43"/>
    </location>
</feature>
<sequence>MAMALSCGNFDLEVNANLKIGGAKQGGKFGRHSPNESFKSPKAADAGSGIIIGIGLGFLLTSCPNSRICWAHQHHSSLLHTCLFTPLPIPKPRNHTCNNLPPRNYTCNNLPPHTPTSLSILSASSNILILSFTPPIPLTPLFNVPFVGVSGTDPLGISLLDLNPLGIPLLEIPKS</sequence>
<reference evidence="2 3" key="1">
    <citation type="submission" date="2014-06" db="EMBL/GenBank/DDBJ databases">
        <title>Evolutionary Origins and Diversification of the Mycorrhizal Mutualists.</title>
        <authorList>
            <consortium name="DOE Joint Genome Institute"/>
            <consortium name="Mycorrhizal Genomics Consortium"/>
            <person name="Kohler A."/>
            <person name="Kuo A."/>
            <person name="Nagy L.G."/>
            <person name="Floudas D."/>
            <person name="Copeland A."/>
            <person name="Barry K.W."/>
            <person name="Cichocki N."/>
            <person name="Veneault-Fourrey C."/>
            <person name="LaButti K."/>
            <person name="Lindquist E.A."/>
            <person name="Lipzen A."/>
            <person name="Lundell T."/>
            <person name="Morin E."/>
            <person name="Murat C."/>
            <person name="Riley R."/>
            <person name="Ohm R."/>
            <person name="Sun H."/>
            <person name="Tunlid A."/>
            <person name="Henrissat B."/>
            <person name="Grigoriev I.V."/>
            <person name="Hibbett D.S."/>
            <person name="Martin F."/>
        </authorList>
    </citation>
    <scope>NUCLEOTIDE SEQUENCE [LARGE SCALE GENOMIC DNA]</scope>
    <source>
        <strain evidence="2 3">SS14</strain>
    </source>
</reference>
<dbReference type="EMBL" id="KN837143">
    <property type="protein sequence ID" value="KIJ40493.1"/>
    <property type="molecule type" value="Genomic_DNA"/>
</dbReference>
<keyword evidence="3" id="KW-1185">Reference proteome</keyword>
<proteinExistence type="predicted"/>
<evidence type="ECO:0000313" key="2">
    <source>
        <dbReference type="EMBL" id="KIJ40493.1"/>
    </source>
</evidence>